<dbReference type="EMBL" id="JAMZFV010000014">
    <property type="protein sequence ID" value="MCP1110529.1"/>
    <property type="molecule type" value="Genomic_DNA"/>
</dbReference>
<dbReference type="PROSITE" id="PS00211">
    <property type="entry name" value="ABC_TRANSPORTER_1"/>
    <property type="match status" value="1"/>
</dbReference>
<accession>A0ABT1EIK5</accession>
<dbReference type="CDD" id="cd03216">
    <property type="entry name" value="ABC_Carb_Monos_I"/>
    <property type="match status" value="1"/>
</dbReference>
<keyword evidence="8" id="KW-0472">Membrane</keyword>
<keyword evidence="6 10" id="KW-0067">ATP-binding</keyword>
<organism evidence="10 11">
    <name type="scientific">Ohessyouella blattaphilus</name>
    <dbReference type="NCBI Taxonomy" id="2949333"/>
    <lineage>
        <taxon>Bacteria</taxon>
        <taxon>Bacillati</taxon>
        <taxon>Bacillota</taxon>
        <taxon>Clostridia</taxon>
        <taxon>Lachnospirales</taxon>
        <taxon>Lachnospiraceae</taxon>
        <taxon>Ohessyouella</taxon>
    </lineage>
</organism>
<keyword evidence="1" id="KW-0813">Transport</keyword>
<dbReference type="InterPro" id="IPR003593">
    <property type="entry name" value="AAA+_ATPase"/>
</dbReference>
<evidence type="ECO:0000256" key="5">
    <source>
        <dbReference type="ARBA" id="ARBA00022741"/>
    </source>
</evidence>
<feature type="domain" description="ABC transporter" evidence="9">
    <location>
        <begin position="8"/>
        <end position="243"/>
    </location>
</feature>
<dbReference type="InterPro" id="IPR027417">
    <property type="entry name" value="P-loop_NTPase"/>
</dbReference>
<keyword evidence="7" id="KW-1278">Translocase</keyword>
<dbReference type="Proteomes" id="UP001523565">
    <property type="component" value="Unassembled WGS sequence"/>
</dbReference>
<dbReference type="Pfam" id="PF00005">
    <property type="entry name" value="ABC_tran"/>
    <property type="match status" value="2"/>
</dbReference>
<gene>
    <name evidence="10" type="ORF">NK118_09730</name>
</gene>
<proteinExistence type="predicted"/>
<evidence type="ECO:0000256" key="4">
    <source>
        <dbReference type="ARBA" id="ARBA00022737"/>
    </source>
</evidence>
<evidence type="ECO:0000256" key="7">
    <source>
        <dbReference type="ARBA" id="ARBA00022967"/>
    </source>
</evidence>
<protein>
    <submittedName>
        <fullName evidence="10">Sugar ABC transporter ATP-binding protein</fullName>
    </submittedName>
</protein>
<dbReference type="SUPFAM" id="SSF52540">
    <property type="entry name" value="P-loop containing nucleoside triphosphate hydrolases"/>
    <property type="match status" value="2"/>
</dbReference>
<keyword evidence="2" id="KW-1003">Cell membrane</keyword>
<keyword evidence="5" id="KW-0547">Nucleotide-binding</keyword>
<name>A0ABT1EIK5_9FIRM</name>
<dbReference type="InterPro" id="IPR017871">
    <property type="entry name" value="ABC_transporter-like_CS"/>
</dbReference>
<evidence type="ECO:0000256" key="1">
    <source>
        <dbReference type="ARBA" id="ARBA00022448"/>
    </source>
</evidence>
<keyword evidence="3" id="KW-0762">Sugar transport</keyword>
<dbReference type="PROSITE" id="PS50893">
    <property type="entry name" value="ABC_TRANSPORTER_2"/>
    <property type="match status" value="2"/>
</dbReference>
<dbReference type="Gene3D" id="3.40.50.300">
    <property type="entry name" value="P-loop containing nucleotide triphosphate hydrolases"/>
    <property type="match status" value="2"/>
</dbReference>
<keyword evidence="11" id="KW-1185">Reference proteome</keyword>
<dbReference type="RefSeq" id="WP_262069409.1">
    <property type="nucleotide sequence ID" value="NZ_JAMXOC010000014.1"/>
</dbReference>
<evidence type="ECO:0000256" key="6">
    <source>
        <dbReference type="ARBA" id="ARBA00022840"/>
    </source>
</evidence>
<dbReference type="PANTHER" id="PTHR43790:SF3">
    <property type="entry name" value="D-ALLOSE IMPORT ATP-BINDING PROTEIN ALSA-RELATED"/>
    <property type="match status" value="1"/>
</dbReference>
<sequence>MIKESLIVSMQNIKKSFGGVHALTDGKLELREGEVLGLIGENGAGKSTLMKILSGVFGADSGVIEVGQSVVDYKDPSMALEDGICMIYQELNLVQKLSIADNIFIGREAQKGVVLDRKKDIENSKQILEQLDLDINPNTIVEKLPVAKQQMIEIAKGISYNSKVLIMDEPTAALAVSEIEELFRIIRKLKEQGISIIYISHRLEELFTITDRITVMRDGAYIKTFETCNCHMDELIHSMVGREVSWEKKEKSNVAVDAETVLEVEDMESPDIHGASFKLRRGEIIGFGGLMGAGRTELARLIFGADWRRKGKVYVKGKEVTIRTPNDAVMNGIGYISEDRKDFGLSLDLSIADNIALPNWELFTKGGVVNHKHQYEKTAEIAELVSVKMPSVKQLVRNLSGGNQQKVVIAKWLLKNCDILIFDEPTRGIDVGAKSEIYDLMRELIKIGKSIIMISSEMPELLGMSDRIIVMREGYITGELGIEDTTQEKIMELAVKNVKAGSN</sequence>
<dbReference type="InterPro" id="IPR050107">
    <property type="entry name" value="ABC_carbohydrate_import_ATPase"/>
</dbReference>
<keyword evidence="4" id="KW-0677">Repeat</keyword>
<evidence type="ECO:0000256" key="8">
    <source>
        <dbReference type="ARBA" id="ARBA00023136"/>
    </source>
</evidence>
<dbReference type="GO" id="GO:0005524">
    <property type="term" value="F:ATP binding"/>
    <property type="evidence" value="ECO:0007669"/>
    <property type="project" value="UniProtKB-KW"/>
</dbReference>
<dbReference type="InterPro" id="IPR003439">
    <property type="entry name" value="ABC_transporter-like_ATP-bd"/>
</dbReference>
<reference evidence="10 11" key="1">
    <citation type="journal article" date="2022" name="Genome Biol. Evol.">
        <title>Host diet, physiology and behaviors set the stage for Lachnospiraceae cladogenesis.</title>
        <authorList>
            <person name="Vera-Ponce De Leon A."/>
            <person name="Schneider M."/>
            <person name="Jahnes B.C."/>
            <person name="Sadowski V."/>
            <person name="Camuy-Velez L.A."/>
            <person name="Duan J."/>
            <person name="Sabree Z.L."/>
        </authorList>
    </citation>
    <scope>NUCLEOTIDE SEQUENCE [LARGE SCALE GENOMIC DNA]</scope>
    <source>
        <strain evidence="10 11">PAL227</strain>
    </source>
</reference>
<dbReference type="SMART" id="SM00382">
    <property type="entry name" value="AAA"/>
    <property type="match status" value="2"/>
</dbReference>
<evidence type="ECO:0000313" key="11">
    <source>
        <dbReference type="Proteomes" id="UP001523565"/>
    </source>
</evidence>
<evidence type="ECO:0000313" key="10">
    <source>
        <dbReference type="EMBL" id="MCP1110529.1"/>
    </source>
</evidence>
<evidence type="ECO:0000256" key="2">
    <source>
        <dbReference type="ARBA" id="ARBA00022475"/>
    </source>
</evidence>
<dbReference type="PANTHER" id="PTHR43790">
    <property type="entry name" value="CARBOHYDRATE TRANSPORT ATP-BINDING PROTEIN MG119-RELATED"/>
    <property type="match status" value="1"/>
</dbReference>
<dbReference type="CDD" id="cd03215">
    <property type="entry name" value="ABC_Carb_Monos_II"/>
    <property type="match status" value="1"/>
</dbReference>
<comment type="caution">
    <text evidence="10">The sequence shown here is derived from an EMBL/GenBank/DDBJ whole genome shotgun (WGS) entry which is preliminary data.</text>
</comment>
<evidence type="ECO:0000256" key="3">
    <source>
        <dbReference type="ARBA" id="ARBA00022597"/>
    </source>
</evidence>
<evidence type="ECO:0000259" key="9">
    <source>
        <dbReference type="PROSITE" id="PS50893"/>
    </source>
</evidence>
<feature type="domain" description="ABC transporter" evidence="9">
    <location>
        <begin position="256"/>
        <end position="498"/>
    </location>
</feature>